<reference evidence="3" key="2">
    <citation type="journal article" date="2014" name="ISME J.">
        <title>Microbial stratification in low pH oxic and suboxic macroscopic growths along an acid mine drainage.</title>
        <authorList>
            <person name="Mendez-Garcia C."/>
            <person name="Mesa V."/>
            <person name="Sprenger R.R."/>
            <person name="Richter M."/>
            <person name="Diez M.S."/>
            <person name="Solano J."/>
            <person name="Bargiela R."/>
            <person name="Golyshina O.V."/>
            <person name="Manteca A."/>
            <person name="Ramos J.L."/>
            <person name="Gallego J.R."/>
            <person name="Llorente I."/>
            <person name="Martins Dos Santos V.A."/>
            <person name="Jensen O.N."/>
            <person name="Pelaez A.I."/>
            <person name="Sanchez J."/>
            <person name="Ferrer M."/>
        </authorList>
    </citation>
    <scope>NUCLEOTIDE SEQUENCE</scope>
</reference>
<feature type="domain" description="MacB-like periplasmic core" evidence="2">
    <location>
        <begin position="81"/>
        <end position="275"/>
    </location>
</feature>
<gene>
    <name evidence="3" type="ORF">B2A_14479</name>
</gene>
<dbReference type="InterPro" id="IPR025857">
    <property type="entry name" value="MacB_PCD"/>
</dbReference>
<dbReference type="Pfam" id="PF12704">
    <property type="entry name" value="MacB_PCD"/>
    <property type="match status" value="1"/>
</dbReference>
<proteinExistence type="predicted"/>
<keyword evidence="1" id="KW-0472">Membrane</keyword>
<dbReference type="EMBL" id="AUZZ01010517">
    <property type="protein sequence ID" value="EQD29421.1"/>
    <property type="molecule type" value="Genomic_DNA"/>
</dbReference>
<feature type="transmembrane region" description="Helical" evidence="1">
    <location>
        <begin position="73"/>
        <end position="96"/>
    </location>
</feature>
<accession>T0Y2W1</accession>
<comment type="caution">
    <text evidence="3">The sequence shown here is derived from an EMBL/GenBank/DDBJ whole genome shotgun (WGS) entry which is preliminary data.</text>
</comment>
<evidence type="ECO:0000259" key="2">
    <source>
        <dbReference type="Pfam" id="PF12704"/>
    </source>
</evidence>
<organism evidence="3">
    <name type="scientific">mine drainage metagenome</name>
    <dbReference type="NCBI Taxonomy" id="410659"/>
    <lineage>
        <taxon>unclassified sequences</taxon>
        <taxon>metagenomes</taxon>
        <taxon>ecological metagenomes</taxon>
    </lineage>
</organism>
<protein>
    <submittedName>
        <fullName evidence="3">ABC transporter permease</fullName>
    </submittedName>
</protein>
<keyword evidence="1" id="KW-1133">Transmembrane helix</keyword>
<dbReference type="AlphaFoldDB" id="T0Y2W1"/>
<reference evidence="3" key="1">
    <citation type="submission" date="2013-08" db="EMBL/GenBank/DDBJ databases">
        <authorList>
            <person name="Mendez C."/>
            <person name="Richter M."/>
            <person name="Ferrer M."/>
            <person name="Sanchez J."/>
        </authorList>
    </citation>
    <scope>NUCLEOTIDE SEQUENCE</scope>
</reference>
<sequence length="277" mass="28759">MHSPSSDWGRVVRPAWAKLYTIAAAVLCAALGILLPWWLVGACLIVFLAWLGLSRPGRQTALITAAGLATLPHRLGGACVVVVGVAGVVGVLVALLSMGGGYQAMLEATGSNDTAIVLGIGSQDGELGSVLSRGSAMIIADEPQVMRGAAGRPVASAELLVTASLPMKEGGRYGNVAIRGVGPEAWVVHKNVRIIAGRRFTPGLRELIAGKTVGLEFADVGVGSTVEINGEPWKVVGEFDSHDAHNSELWGDIDVLGPAFGRGSSITSMTVRLRNPR</sequence>
<keyword evidence="1" id="KW-0812">Transmembrane</keyword>
<feature type="non-terminal residue" evidence="3">
    <location>
        <position position="277"/>
    </location>
</feature>
<feature type="transmembrane region" description="Helical" evidence="1">
    <location>
        <begin position="20"/>
        <end position="53"/>
    </location>
</feature>
<evidence type="ECO:0000313" key="3">
    <source>
        <dbReference type="EMBL" id="EQD29421.1"/>
    </source>
</evidence>
<name>T0Y2W1_9ZZZZ</name>
<evidence type="ECO:0000256" key="1">
    <source>
        <dbReference type="SAM" id="Phobius"/>
    </source>
</evidence>